<evidence type="ECO:0000256" key="9">
    <source>
        <dbReference type="ARBA" id="ARBA00022840"/>
    </source>
</evidence>
<evidence type="ECO:0000256" key="3">
    <source>
        <dbReference type="ARBA" id="ARBA00012584"/>
    </source>
</evidence>
<name>A0A368BM28_9GAMM</name>
<evidence type="ECO:0000313" key="13">
    <source>
        <dbReference type="EMBL" id="RCL38311.1"/>
    </source>
</evidence>
<keyword evidence="4" id="KW-0963">Cytoplasm</keyword>
<dbReference type="PROSITE" id="PS51163">
    <property type="entry name" value="YRDC"/>
    <property type="match status" value="1"/>
</dbReference>
<evidence type="ECO:0000256" key="7">
    <source>
        <dbReference type="ARBA" id="ARBA00022695"/>
    </source>
</evidence>
<dbReference type="GO" id="GO:0003725">
    <property type="term" value="F:double-stranded RNA binding"/>
    <property type="evidence" value="ECO:0007669"/>
    <property type="project" value="InterPro"/>
</dbReference>
<protein>
    <recommendedName>
        <fullName evidence="10">L-threonylcarbamoyladenylate synthase</fullName>
        <ecNumber evidence="3">2.7.7.87</ecNumber>
    </recommendedName>
    <alternativeName>
        <fullName evidence="10">L-threonylcarbamoyladenylate synthase</fullName>
    </alternativeName>
</protein>
<evidence type="ECO:0000256" key="2">
    <source>
        <dbReference type="ARBA" id="ARBA00007663"/>
    </source>
</evidence>
<dbReference type="Pfam" id="PF01300">
    <property type="entry name" value="Sua5_yciO_yrdC"/>
    <property type="match status" value="1"/>
</dbReference>
<dbReference type="InterPro" id="IPR006070">
    <property type="entry name" value="Sua5-like_dom"/>
</dbReference>
<evidence type="ECO:0000256" key="11">
    <source>
        <dbReference type="ARBA" id="ARBA00048366"/>
    </source>
</evidence>
<feature type="domain" description="YrdC-like" evidence="12">
    <location>
        <begin position="4"/>
        <end position="185"/>
    </location>
</feature>
<evidence type="ECO:0000256" key="6">
    <source>
        <dbReference type="ARBA" id="ARBA00022694"/>
    </source>
</evidence>
<dbReference type="GO" id="GO:0006450">
    <property type="term" value="P:regulation of translational fidelity"/>
    <property type="evidence" value="ECO:0007669"/>
    <property type="project" value="TreeGrafter"/>
</dbReference>
<evidence type="ECO:0000313" key="14">
    <source>
        <dbReference type="Proteomes" id="UP000253032"/>
    </source>
</evidence>
<keyword evidence="6" id="KW-0819">tRNA processing</keyword>
<dbReference type="PANTHER" id="PTHR17490">
    <property type="entry name" value="SUA5"/>
    <property type="match status" value="1"/>
</dbReference>
<dbReference type="InterPro" id="IPR017945">
    <property type="entry name" value="DHBP_synth_RibB-like_a/b_dom"/>
</dbReference>
<sequence length="185" mass="20780">MNKFYDPNDAANWLKKGKILIHPTEGVWGIGCDAFNAAAVKKINSLKQREASKSLILLASSISDALRYFQPLSEQKIKFLETVWPGHTTVIYNKNKLIPRYLNTVNNTIALRVSNHKPIKDLLAIFNNLMVSTSANISNLPTPVNQEEVMKIFIDPDVAIYCFENGGSLKPSAIIDLNTMNYIRE</sequence>
<keyword evidence="5" id="KW-0808">Transferase</keyword>
<comment type="catalytic activity">
    <reaction evidence="11">
        <text>L-threonine + hydrogencarbonate + ATP = L-threonylcarbamoyladenylate + diphosphate + H2O</text>
        <dbReference type="Rhea" id="RHEA:36407"/>
        <dbReference type="ChEBI" id="CHEBI:15377"/>
        <dbReference type="ChEBI" id="CHEBI:17544"/>
        <dbReference type="ChEBI" id="CHEBI:30616"/>
        <dbReference type="ChEBI" id="CHEBI:33019"/>
        <dbReference type="ChEBI" id="CHEBI:57926"/>
        <dbReference type="ChEBI" id="CHEBI:73682"/>
        <dbReference type="EC" id="2.7.7.87"/>
    </reaction>
</comment>
<reference evidence="13 14" key="1">
    <citation type="journal article" date="2018" name="Microbiome">
        <title>Fine metagenomic profile of the Mediterranean stratified and mixed water columns revealed by assembly and recruitment.</title>
        <authorList>
            <person name="Haro-Moreno J.M."/>
            <person name="Lopez-Perez M."/>
            <person name="De La Torre J.R."/>
            <person name="Picazo A."/>
            <person name="Camacho A."/>
            <person name="Rodriguez-Valera F."/>
        </authorList>
    </citation>
    <scope>NUCLEOTIDE SEQUENCE [LARGE SCALE GENOMIC DNA]</scope>
    <source>
        <strain evidence="13">MED-G84</strain>
    </source>
</reference>
<evidence type="ECO:0000259" key="12">
    <source>
        <dbReference type="PROSITE" id="PS51163"/>
    </source>
</evidence>
<dbReference type="GO" id="GO:0061710">
    <property type="term" value="F:L-threonylcarbamoyladenylate synthase"/>
    <property type="evidence" value="ECO:0007669"/>
    <property type="project" value="UniProtKB-EC"/>
</dbReference>
<dbReference type="GO" id="GO:0005737">
    <property type="term" value="C:cytoplasm"/>
    <property type="evidence" value="ECO:0007669"/>
    <property type="project" value="UniProtKB-SubCell"/>
</dbReference>
<dbReference type="InterPro" id="IPR050156">
    <property type="entry name" value="TC-AMP_synthase_SUA5"/>
</dbReference>
<dbReference type="PANTHER" id="PTHR17490:SF16">
    <property type="entry name" value="THREONYLCARBAMOYL-AMP SYNTHASE"/>
    <property type="match status" value="1"/>
</dbReference>
<accession>A0A368BM28</accession>
<evidence type="ECO:0000256" key="8">
    <source>
        <dbReference type="ARBA" id="ARBA00022741"/>
    </source>
</evidence>
<comment type="caution">
    <text evidence="13">The sequence shown here is derived from an EMBL/GenBank/DDBJ whole genome shotgun (WGS) entry which is preliminary data.</text>
</comment>
<dbReference type="Proteomes" id="UP000253032">
    <property type="component" value="Unassembled WGS sequence"/>
</dbReference>
<dbReference type="GO" id="GO:0000049">
    <property type="term" value="F:tRNA binding"/>
    <property type="evidence" value="ECO:0007669"/>
    <property type="project" value="TreeGrafter"/>
</dbReference>
<evidence type="ECO:0000256" key="5">
    <source>
        <dbReference type="ARBA" id="ARBA00022679"/>
    </source>
</evidence>
<gene>
    <name evidence="13" type="ORF">DBW98_02620</name>
</gene>
<comment type="subcellular location">
    <subcellularLocation>
        <location evidence="1">Cytoplasm</location>
    </subcellularLocation>
</comment>
<dbReference type="NCBIfam" id="TIGR00057">
    <property type="entry name" value="L-threonylcarbamoyladenylate synthase"/>
    <property type="match status" value="1"/>
</dbReference>
<keyword evidence="8" id="KW-0547">Nucleotide-binding</keyword>
<proteinExistence type="inferred from homology"/>
<dbReference type="AlphaFoldDB" id="A0A368BM28"/>
<keyword evidence="9" id="KW-0067">ATP-binding</keyword>
<evidence type="ECO:0000256" key="1">
    <source>
        <dbReference type="ARBA" id="ARBA00004496"/>
    </source>
</evidence>
<organism evidence="13 14">
    <name type="scientific">SAR86 cluster bacterium</name>
    <dbReference type="NCBI Taxonomy" id="2030880"/>
    <lineage>
        <taxon>Bacteria</taxon>
        <taxon>Pseudomonadati</taxon>
        <taxon>Pseudomonadota</taxon>
        <taxon>Gammaproteobacteria</taxon>
        <taxon>SAR86 cluster</taxon>
    </lineage>
</organism>
<evidence type="ECO:0000256" key="10">
    <source>
        <dbReference type="ARBA" id="ARBA00029774"/>
    </source>
</evidence>
<dbReference type="GO" id="GO:0005524">
    <property type="term" value="F:ATP binding"/>
    <property type="evidence" value="ECO:0007669"/>
    <property type="project" value="UniProtKB-KW"/>
</dbReference>
<dbReference type="GO" id="GO:0008033">
    <property type="term" value="P:tRNA processing"/>
    <property type="evidence" value="ECO:0007669"/>
    <property type="project" value="UniProtKB-KW"/>
</dbReference>
<dbReference type="Gene3D" id="3.90.870.10">
    <property type="entry name" value="DHBP synthase"/>
    <property type="match status" value="1"/>
</dbReference>
<evidence type="ECO:0000256" key="4">
    <source>
        <dbReference type="ARBA" id="ARBA00022490"/>
    </source>
</evidence>
<dbReference type="SUPFAM" id="SSF55821">
    <property type="entry name" value="YrdC/RibB"/>
    <property type="match status" value="1"/>
</dbReference>
<keyword evidence="7" id="KW-0548">Nucleotidyltransferase</keyword>
<dbReference type="EMBL" id="QOPC01000011">
    <property type="protein sequence ID" value="RCL38311.1"/>
    <property type="molecule type" value="Genomic_DNA"/>
</dbReference>
<comment type="similarity">
    <text evidence="2">Belongs to the SUA5 family.</text>
</comment>
<dbReference type="EC" id="2.7.7.87" evidence="3"/>